<dbReference type="Gene3D" id="3.40.50.300">
    <property type="entry name" value="P-loop containing nucleotide triphosphate hydrolases"/>
    <property type="match status" value="1"/>
</dbReference>
<feature type="compositionally biased region" description="Basic and acidic residues" evidence="1">
    <location>
        <begin position="425"/>
        <end position="440"/>
    </location>
</feature>
<dbReference type="InterPro" id="IPR027417">
    <property type="entry name" value="P-loop_NTPase"/>
</dbReference>
<evidence type="ECO:0000313" key="2">
    <source>
        <dbReference type="EMBL" id="HEB13753.1"/>
    </source>
</evidence>
<proteinExistence type="predicted"/>
<sequence length="449" mass="51838">MIKEVLWEPQAKQELALIQEDFEIGFGGARGGGKTDGGMGWLLYDKDHPKLRALIIRKNATDLTDWIDRARQIYEPLGAVFKGTPTQIIWPSGAIFRLGHYKDEKAYTKYQGHEYQRMLLEELTQIPTELNYLMLLSSCRSTVKDLPPQAFSTFNPDGAGFTWVRKRWNLKGIPKGIIRTKDPKTGLSRVFIPSRLEDNIYLAEDGHYKSFLDGLPDGLREAWRDGSWSDPTIRGAYYTRELLQARKEGRIKLVPHDPALKVHTVWDLGIDDSMTMGFFQRTAKDISMIDYYENEGFGIAHYIAKLGERRSEKSYVYGKHFAPFDLNKRELSTGKTVKQAAKKLGIDFEIVPKLKISDGIEKVRLMFPRLYISEEACEQALNAFRNYRKVWDEGLLKYKDEPLHDWASHAADMLRYTAISEDHMTNEDEEEFEKKHKQPEYEASSQYEG</sequence>
<gene>
    <name evidence="2" type="ORF">ENI13_02100</name>
</gene>
<comment type="caution">
    <text evidence="2">The sequence shown here is derived from an EMBL/GenBank/DDBJ whole genome shotgun (WGS) entry which is preliminary data.</text>
</comment>
<dbReference type="EMBL" id="DRHL01000123">
    <property type="protein sequence ID" value="HEB13753.1"/>
    <property type="molecule type" value="Genomic_DNA"/>
</dbReference>
<accession>A0A7C1S9J8</accession>
<reference evidence="2" key="1">
    <citation type="journal article" date="2020" name="mSystems">
        <title>Genome- and Community-Level Interaction Insights into Carbon Utilization and Element Cycling Functions of Hydrothermarchaeota in Hydrothermal Sediment.</title>
        <authorList>
            <person name="Zhou Z."/>
            <person name="Liu Y."/>
            <person name="Xu W."/>
            <person name="Pan J."/>
            <person name="Luo Z.H."/>
            <person name="Li M."/>
        </authorList>
    </citation>
    <scope>NUCLEOTIDE SEQUENCE [LARGE SCALE GENOMIC DNA]</scope>
    <source>
        <strain evidence="2">HyVt-369</strain>
    </source>
</reference>
<organism evidence="2">
    <name type="scientific">candidate division CPR3 bacterium</name>
    <dbReference type="NCBI Taxonomy" id="2268181"/>
    <lineage>
        <taxon>Bacteria</taxon>
        <taxon>Bacteria division CPR3</taxon>
    </lineage>
</organism>
<feature type="region of interest" description="Disordered" evidence="1">
    <location>
        <begin position="425"/>
        <end position="449"/>
    </location>
</feature>
<evidence type="ECO:0000256" key="1">
    <source>
        <dbReference type="SAM" id="MobiDB-lite"/>
    </source>
</evidence>
<dbReference type="Gene3D" id="3.30.420.280">
    <property type="match status" value="1"/>
</dbReference>
<dbReference type="Proteomes" id="UP000885695">
    <property type="component" value="Unassembled WGS sequence"/>
</dbReference>
<protein>
    <submittedName>
        <fullName evidence="2">Uncharacterized protein</fullName>
    </submittedName>
</protein>
<name>A0A7C1S9J8_UNCC3</name>
<dbReference type="AlphaFoldDB" id="A0A7C1S9J8"/>